<dbReference type="RefSeq" id="WP_107775739.1">
    <property type="nucleotide sequence ID" value="NZ_CABPVF010000008.1"/>
</dbReference>
<dbReference type="Proteomes" id="UP000594513">
    <property type="component" value="Chromosome"/>
</dbReference>
<dbReference type="InterPro" id="IPR037883">
    <property type="entry name" value="Knr4/Smi1-like_sf"/>
</dbReference>
<dbReference type="AlphaFoldDB" id="A0AAE7P489"/>
<accession>A0AAE7P489</accession>
<gene>
    <name evidence="2" type="ORF">CVT17_00815</name>
</gene>
<dbReference type="SUPFAM" id="SSF160631">
    <property type="entry name" value="SMI1/KNR4-like"/>
    <property type="match status" value="1"/>
</dbReference>
<evidence type="ECO:0000313" key="3">
    <source>
        <dbReference type="Proteomes" id="UP000594513"/>
    </source>
</evidence>
<evidence type="ECO:0000259" key="1">
    <source>
        <dbReference type="Pfam" id="PF09346"/>
    </source>
</evidence>
<dbReference type="Pfam" id="PF09346">
    <property type="entry name" value="SMI1_KNR4"/>
    <property type="match status" value="1"/>
</dbReference>
<protein>
    <submittedName>
        <fullName evidence="2">SMI1/KNR4 family protein</fullName>
    </submittedName>
</protein>
<dbReference type="Gene3D" id="3.40.1580.10">
    <property type="entry name" value="SMI1/KNR4-like"/>
    <property type="match status" value="1"/>
</dbReference>
<reference evidence="2 3" key="1">
    <citation type="journal article" date="2018" name="Emerg. Microbes Infect.">
        <title>Genomic analysis of oral Campylobacter concisus strains identified a potential bacterial molecular marker associated with active Crohn's disease.</title>
        <authorList>
            <person name="Liu F."/>
            <person name="Ma R."/>
            <person name="Tay C.Y.A."/>
            <person name="Octavia S."/>
            <person name="Lan R."/>
            <person name="Chung H.K.L."/>
            <person name="Riordan S.M."/>
            <person name="Grimm M.C."/>
            <person name="Leong R.W."/>
            <person name="Tanaka M.M."/>
            <person name="Connor S."/>
            <person name="Zhang L."/>
        </authorList>
    </citation>
    <scope>NUCLEOTIDE SEQUENCE [LARGE SCALE GENOMIC DNA]</scope>
    <source>
        <strain evidence="2 3">P27CDO-S2</strain>
    </source>
</reference>
<proteinExistence type="predicted"/>
<dbReference type="InterPro" id="IPR018958">
    <property type="entry name" value="Knr4/Smi1-like_dom"/>
</dbReference>
<sequence length="198" mass="22473">MFLKLNQIAQKLDQIFLPLEQEGMTGMRLLLQNDVKATTQALKNSQEALGVNFPAKFTKLLSKFDLGNFEICNVKFGSRGDYASEIVRLNIVDEYGGKWWSGEARPLNLIAFAVGDPWIFLLDCTSGAVYAWLFGDEELCGRCIASDFEKFFIALASTYIARLNDEAMPKAEEILKFVQTDSTRTNRAFDFWQELLQI</sequence>
<dbReference type="EMBL" id="CP049272">
    <property type="protein sequence ID" value="QPH85610.1"/>
    <property type="molecule type" value="Genomic_DNA"/>
</dbReference>
<organism evidence="2 3">
    <name type="scientific">Campylobacter concisus</name>
    <dbReference type="NCBI Taxonomy" id="199"/>
    <lineage>
        <taxon>Bacteria</taxon>
        <taxon>Pseudomonadati</taxon>
        <taxon>Campylobacterota</taxon>
        <taxon>Epsilonproteobacteria</taxon>
        <taxon>Campylobacterales</taxon>
        <taxon>Campylobacteraceae</taxon>
        <taxon>Campylobacter</taxon>
    </lineage>
</organism>
<feature type="domain" description="Knr4/Smi1-like" evidence="1">
    <location>
        <begin position="37"/>
        <end position="152"/>
    </location>
</feature>
<evidence type="ECO:0000313" key="2">
    <source>
        <dbReference type="EMBL" id="QPH85610.1"/>
    </source>
</evidence>
<name>A0AAE7P489_9BACT</name>